<dbReference type="InterPro" id="IPR036979">
    <property type="entry name" value="CM_dom_sf"/>
</dbReference>
<gene>
    <name evidence="3" type="ORF">RFV38_07805</name>
</gene>
<dbReference type="SMART" id="SM00830">
    <property type="entry name" value="CM_2"/>
    <property type="match status" value="1"/>
</dbReference>
<dbReference type="InterPro" id="IPR002701">
    <property type="entry name" value="CM_II_prokaryot"/>
</dbReference>
<dbReference type="SUPFAM" id="SSF48600">
    <property type="entry name" value="Chorismate mutase II"/>
    <property type="match status" value="1"/>
</dbReference>
<organism evidence="3 4">
    <name type="scientific">Candidatus Cetobacterium colombiensis</name>
    <dbReference type="NCBI Taxonomy" id="3073100"/>
    <lineage>
        <taxon>Bacteria</taxon>
        <taxon>Fusobacteriati</taxon>
        <taxon>Fusobacteriota</taxon>
        <taxon>Fusobacteriia</taxon>
        <taxon>Fusobacteriales</taxon>
        <taxon>Fusobacteriaceae</taxon>
        <taxon>Cetobacterium</taxon>
    </lineage>
</organism>
<dbReference type="RefSeq" id="WP_320313803.1">
    <property type="nucleotide sequence ID" value="NZ_JAVIKH010000009.1"/>
</dbReference>
<evidence type="ECO:0000256" key="1">
    <source>
        <dbReference type="SAM" id="Coils"/>
    </source>
</evidence>
<proteinExistence type="predicted"/>
<protein>
    <submittedName>
        <fullName evidence="3">Chorismate mutase</fullName>
    </submittedName>
</protein>
<reference evidence="4" key="1">
    <citation type="submission" date="2023-07" db="EMBL/GenBank/DDBJ databases">
        <authorList>
            <person name="Colorado M.A."/>
            <person name="Villamil L.M."/>
            <person name="Melo J.F."/>
            <person name="Rodriguez J.A."/>
            <person name="Ruiz R.Y."/>
        </authorList>
    </citation>
    <scope>NUCLEOTIDE SEQUENCE [LARGE SCALE GENOMIC DNA]</scope>
    <source>
        <strain evidence="4">C33</strain>
    </source>
</reference>
<dbReference type="InterPro" id="IPR036263">
    <property type="entry name" value="Chorismate_II_sf"/>
</dbReference>
<keyword evidence="1" id="KW-0175">Coiled coil</keyword>
<dbReference type="Proteomes" id="UP001279681">
    <property type="component" value="Unassembled WGS sequence"/>
</dbReference>
<accession>A0ABU4WCH5</accession>
<feature type="domain" description="Chorismate mutase" evidence="2">
    <location>
        <begin position="2"/>
        <end position="90"/>
    </location>
</feature>
<evidence type="ECO:0000259" key="2">
    <source>
        <dbReference type="PROSITE" id="PS51168"/>
    </source>
</evidence>
<feature type="coiled-coil region" evidence="1">
    <location>
        <begin position="1"/>
        <end position="28"/>
    </location>
</feature>
<dbReference type="PROSITE" id="PS51168">
    <property type="entry name" value="CHORISMATE_MUT_2"/>
    <property type="match status" value="1"/>
</dbReference>
<dbReference type="Pfam" id="PF01817">
    <property type="entry name" value="CM_2"/>
    <property type="match status" value="1"/>
</dbReference>
<sequence length="223" mass="25950">MIKITRDINKLRDEIDKTDKKIIELILNRMNLVHEVGLTKAKNNSRVYVPEREVAIYKKLSAFSGISPKEIQSFYTEIISFCRKLEDILNVGIQMDSLCLLGIKKIFGEYVNPIIVEDFNELELSSTKYILAPLSKSTLDFILKNNWSIINSVKIENETLYLFSYYENVLIKNGDIQFILYNKIISKNYIEFDNNIFINLIPYDELNSFENLNIKILGFVPSI</sequence>
<dbReference type="EMBL" id="JAVIKH010000009">
    <property type="protein sequence ID" value="MDX8336399.1"/>
    <property type="molecule type" value="Genomic_DNA"/>
</dbReference>
<evidence type="ECO:0000313" key="4">
    <source>
        <dbReference type="Proteomes" id="UP001279681"/>
    </source>
</evidence>
<keyword evidence="4" id="KW-1185">Reference proteome</keyword>
<comment type="caution">
    <text evidence="3">The sequence shown here is derived from an EMBL/GenBank/DDBJ whole genome shotgun (WGS) entry which is preliminary data.</text>
</comment>
<name>A0ABU4WCH5_9FUSO</name>
<evidence type="ECO:0000313" key="3">
    <source>
        <dbReference type="EMBL" id="MDX8336399.1"/>
    </source>
</evidence>
<dbReference type="Gene3D" id="1.20.59.10">
    <property type="entry name" value="Chorismate mutase"/>
    <property type="match status" value="1"/>
</dbReference>